<dbReference type="InterPro" id="IPR056924">
    <property type="entry name" value="SH3_Tf2-1"/>
</dbReference>
<dbReference type="GO" id="GO:0042026">
    <property type="term" value="P:protein refolding"/>
    <property type="evidence" value="ECO:0007669"/>
    <property type="project" value="InterPro"/>
</dbReference>
<comment type="similarity">
    <text evidence="1">Belongs to the chaperonin (HSP60) family.</text>
</comment>
<dbReference type="Proteomes" id="UP001190926">
    <property type="component" value="Unassembled WGS sequence"/>
</dbReference>
<dbReference type="Gene3D" id="3.50.7.10">
    <property type="entry name" value="GroEL"/>
    <property type="match status" value="1"/>
</dbReference>
<accession>A0AAD4PFW3</accession>
<dbReference type="InterPro" id="IPR027409">
    <property type="entry name" value="GroEL-like_apical_dom_sf"/>
</dbReference>
<evidence type="ECO:0000256" key="2">
    <source>
        <dbReference type="ARBA" id="ARBA00023186"/>
    </source>
</evidence>
<dbReference type="InterPro" id="IPR001844">
    <property type="entry name" value="Cpn60/GroEL"/>
</dbReference>
<evidence type="ECO:0000313" key="5">
    <source>
        <dbReference type="Proteomes" id="UP001190926"/>
    </source>
</evidence>
<evidence type="ECO:0000313" key="4">
    <source>
        <dbReference type="EMBL" id="KAH6837447.1"/>
    </source>
</evidence>
<reference evidence="4 5" key="1">
    <citation type="journal article" date="2021" name="Nat. Commun.">
        <title>Incipient diploidization of the medicinal plant Perilla within 10,000 years.</title>
        <authorList>
            <person name="Zhang Y."/>
            <person name="Shen Q."/>
            <person name="Leng L."/>
            <person name="Zhang D."/>
            <person name="Chen S."/>
            <person name="Shi Y."/>
            <person name="Ning Z."/>
            <person name="Chen S."/>
        </authorList>
    </citation>
    <scope>NUCLEOTIDE SEQUENCE [LARGE SCALE GENOMIC DNA]</scope>
    <source>
        <strain evidence="5">cv. PC099</strain>
    </source>
</reference>
<proteinExistence type="inferred from homology"/>
<keyword evidence="5" id="KW-1185">Reference proteome</keyword>
<dbReference type="Pfam" id="PF24626">
    <property type="entry name" value="SH3_Tf2-1"/>
    <property type="match status" value="1"/>
</dbReference>
<dbReference type="GO" id="GO:0140662">
    <property type="term" value="F:ATP-dependent protein folding chaperone"/>
    <property type="evidence" value="ECO:0007669"/>
    <property type="project" value="InterPro"/>
</dbReference>
<organism evidence="4 5">
    <name type="scientific">Perilla frutescens var. hirtella</name>
    <name type="common">Perilla citriodora</name>
    <name type="synonym">Perilla setoyensis</name>
    <dbReference type="NCBI Taxonomy" id="608512"/>
    <lineage>
        <taxon>Eukaryota</taxon>
        <taxon>Viridiplantae</taxon>
        <taxon>Streptophyta</taxon>
        <taxon>Embryophyta</taxon>
        <taxon>Tracheophyta</taxon>
        <taxon>Spermatophyta</taxon>
        <taxon>Magnoliopsida</taxon>
        <taxon>eudicotyledons</taxon>
        <taxon>Gunneridae</taxon>
        <taxon>Pentapetalae</taxon>
        <taxon>asterids</taxon>
        <taxon>lamiids</taxon>
        <taxon>Lamiales</taxon>
        <taxon>Lamiaceae</taxon>
        <taxon>Nepetoideae</taxon>
        <taxon>Elsholtzieae</taxon>
        <taxon>Perilla</taxon>
    </lineage>
</organism>
<sequence length="465" mass="53458">MASANAISIAAILSSQHGSKNIRVNQLMQHGQRIRQKQSKNWFVVRANVKEITIKLKEDMEVYRGHISPQFVTNPKKLSVEFENARVLVKDQKVAEIKDIIPLLQRITKLRAPLLLIAEDIIREALATLVVNDLRSIQNVAVIKATDSRERNKFIFQDIAILTGVEYQATDLGLFMENSDIDQLGIVRKVTITKDSTIIVFDTAIKEELQARIAQLKKEISPTNVVNDSKKLAERMDKLSTQYYDPCKILKKNGQGAYEIALLERSKLQHVFYVSILKKKLREDKVIMSNLPEVNEEGFSCIILTSVMDTRTVQKGREVVNQFLTRWGDENSNLFSWEDLKYMKKKFPTLDHLQLRLAAREHACKNIQEKVYLKPQSYHRNSTQLRTNLNLTTRVSNTLLKKSVAERKLPDMNLQEFNSDEFTGLEPAVVMDSRVVPKKRDLIHQILVLWGLKNLILKIGEMRDL</sequence>
<dbReference type="AlphaFoldDB" id="A0AAD4PFW3"/>
<comment type="caution">
    <text evidence="4">The sequence shown here is derived from an EMBL/GenBank/DDBJ whole genome shotgun (WGS) entry which is preliminary data.</text>
</comment>
<dbReference type="PANTHER" id="PTHR45633">
    <property type="entry name" value="60 KDA HEAT SHOCK PROTEIN, MITOCHONDRIAL"/>
    <property type="match status" value="1"/>
</dbReference>
<evidence type="ECO:0000259" key="3">
    <source>
        <dbReference type="Pfam" id="PF24626"/>
    </source>
</evidence>
<evidence type="ECO:0000256" key="1">
    <source>
        <dbReference type="ARBA" id="ARBA00006607"/>
    </source>
</evidence>
<gene>
    <name evidence="4" type="ORF">C2S53_015709</name>
</gene>
<dbReference type="FunFam" id="3.50.7.10:FF:000001">
    <property type="entry name" value="60 kDa chaperonin"/>
    <property type="match status" value="1"/>
</dbReference>
<dbReference type="EMBL" id="SDAM02000018">
    <property type="protein sequence ID" value="KAH6837447.1"/>
    <property type="molecule type" value="Genomic_DNA"/>
</dbReference>
<feature type="domain" description="Tf2-1-like SH3-like" evidence="3">
    <location>
        <begin position="230"/>
        <end position="279"/>
    </location>
</feature>
<name>A0AAD4PFW3_PERFH</name>
<keyword evidence="2" id="KW-0143">Chaperone</keyword>
<protein>
    <submittedName>
        <fullName evidence="4">Chaperonin-60alpha</fullName>
    </submittedName>
</protein>
<dbReference type="SUPFAM" id="SSF52029">
    <property type="entry name" value="GroEL apical domain-like"/>
    <property type="match status" value="1"/>
</dbReference>